<keyword evidence="2" id="KW-1003">Cell membrane</keyword>
<gene>
    <name evidence="11" type="ORF">CBR_g18574</name>
</gene>
<dbReference type="Proteomes" id="UP000265515">
    <property type="component" value="Unassembled WGS sequence"/>
</dbReference>
<keyword evidence="9" id="KW-1015">Disulfide bond</keyword>
<dbReference type="SUPFAM" id="SSF56112">
    <property type="entry name" value="Protein kinase-like (PK-like)"/>
    <property type="match status" value="1"/>
</dbReference>
<dbReference type="PANTHER" id="PTHR46204">
    <property type="entry name" value="CHITIN ELICITOR RECEPTOR KINASE 1-RELATED"/>
    <property type="match status" value="1"/>
</dbReference>
<feature type="domain" description="Protein kinase" evidence="10">
    <location>
        <begin position="1"/>
        <end position="257"/>
    </location>
</feature>
<evidence type="ECO:0000313" key="11">
    <source>
        <dbReference type="EMBL" id="GBG60977.1"/>
    </source>
</evidence>
<evidence type="ECO:0000256" key="9">
    <source>
        <dbReference type="ARBA" id="ARBA00023157"/>
    </source>
</evidence>
<dbReference type="GO" id="GO:0019199">
    <property type="term" value="F:transmembrane receptor protein kinase activity"/>
    <property type="evidence" value="ECO:0007669"/>
    <property type="project" value="InterPro"/>
</dbReference>
<evidence type="ECO:0000256" key="8">
    <source>
        <dbReference type="ARBA" id="ARBA00023136"/>
    </source>
</evidence>
<organism evidence="11 12">
    <name type="scientific">Chara braunii</name>
    <name type="common">Braun's stonewort</name>
    <dbReference type="NCBI Taxonomy" id="69332"/>
    <lineage>
        <taxon>Eukaryota</taxon>
        <taxon>Viridiplantae</taxon>
        <taxon>Streptophyta</taxon>
        <taxon>Charophyceae</taxon>
        <taxon>Charales</taxon>
        <taxon>Characeae</taxon>
        <taxon>Chara</taxon>
    </lineage>
</organism>
<reference evidence="11 12" key="1">
    <citation type="journal article" date="2018" name="Cell">
        <title>The Chara Genome: Secondary Complexity and Implications for Plant Terrestrialization.</title>
        <authorList>
            <person name="Nishiyama T."/>
            <person name="Sakayama H."/>
            <person name="Vries J.D."/>
            <person name="Buschmann H."/>
            <person name="Saint-Marcoux D."/>
            <person name="Ullrich K.K."/>
            <person name="Haas F.B."/>
            <person name="Vanderstraeten L."/>
            <person name="Becker D."/>
            <person name="Lang D."/>
            <person name="Vosolsobe S."/>
            <person name="Rombauts S."/>
            <person name="Wilhelmsson P.K.I."/>
            <person name="Janitza P."/>
            <person name="Kern R."/>
            <person name="Heyl A."/>
            <person name="Rumpler F."/>
            <person name="Villalobos L.I.A.C."/>
            <person name="Clay J.M."/>
            <person name="Skokan R."/>
            <person name="Toyoda A."/>
            <person name="Suzuki Y."/>
            <person name="Kagoshima H."/>
            <person name="Schijlen E."/>
            <person name="Tajeshwar N."/>
            <person name="Catarino B."/>
            <person name="Hetherington A.J."/>
            <person name="Saltykova A."/>
            <person name="Bonnot C."/>
            <person name="Breuninger H."/>
            <person name="Symeonidi A."/>
            <person name="Radhakrishnan G.V."/>
            <person name="Van Nieuwerburgh F."/>
            <person name="Deforce D."/>
            <person name="Chang C."/>
            <person name="Karol K.G."/>
            <person name="Hedrich R."/>
            <person name="Ulvskov P."/>
            <person name="Glockner G."/>
            <person name="Delwiche C.F."/>
            <person name="Petrasek J."/>
            <person name="Van de Peer Y."/>
            <person name="Friml J."/>
            <person name="Beilby M."/>
            <person name="Dolan L."/>
            <person name="Kohara Y."/>
            <person name="Sugano S."/>
            <person name="Fujiyama A."/>
            <person name="Delaux P.-M."/>
            <person name="Quint M."/>
            <person name="TheiBen G."/>
            <person name="Hagemann M."/>
            <person name="Harholt J."/>
            <person name="Dunand C."/>
            <person name="Zachgo S."/>
            <person name="Langdale J."/>
            <person name="Maumus F."/>
            <person name="Straeten D.V.D."/>
            <person name="Gould S.B."/>
            <person name="Rensing S.A."/>
        </authorList>
    </citation>
    <scope>NUCLEOTIDE SEQUENCE [LARGE SCALE GENOMIC DNA]</scope>
    <source>
        <strain evidence="11 12">S276</strain>
    </source>
</reference>
<evidence type="ECO:0000259" key="10">
    <source>
        <dbReference type="PROSITE" id="PS50011"/>
    </source>
</evidence>
<dbReference type="OrthoDB" id="4062651at2759"/>
<evidence type="ECO:0000256" key="3">
    <source>
        <dbReference type="ARBA" id="ARBA00022692"/>
    </source>
</evidence>
<dbReference type="InterPro" id="IPR044812">
    <property type="entry name" value="CERK1/LYK3-like"/>
</dbReference>
<dbReference type="GO" id="GO:0005886">
    <property type="term" value="C:plasma membrane"/>
    <property type="evidence" value="ECO:0007669"/>
    <property type="project" value="UniProtKB-SubCell"/>
</dbReference>
<dbReference type="InterPro" id="IPR008271">
    <property type="entry name" value="Ser/Thr_kinase_AS"/>
</dbReference>
<dbReference type="SMART" id="SM00220">
    <property type="entry name" value="S_TKc"/>
    <property type="match status" value="1"/>
</dbReference>
<dbReference type="InterPro" id="IPR000719">
    <property type="entry name" value="Prot_kinase_dom"/>
</dbReference>
<dbReference type="InterPro" id="IPR001245">
    <property type="entry name" value="Ser-Thr/Tyr_kinase_cat_dom"/>
</dbReference>
<keyword evidence="7" id="KW-1133">Transmembrane helix</keyword>
<keyword evidence="5" id="KW-0547">Nucleotide-binding</keyword>
<dbReference type="Gramene" id="GBG60977">
    <property type="protein sequence ID" value="GBG60977"/>
    <property type="gene ID" value="CBR_g18574"/>
</dbReference>
<keyword evidence="12" id="KW-1185">Reference proteome</keyword>
<evidence type="ECO:0000256" key="7">
    <source>
        <dbReference type="ARBA" id="ARBA00022989"/>
    </source>
</evidence>
<comment type="caution">
    <text evidence="11">The sequence shown here is derived from an EMBL/GenBank/DDBJ whole genome shotgun (WGS) entry which is preliminary data.</text>
</comment>
<evidence type="ECO:0000256" key="6">
    <source>
        <dbReference type="ARBA" id="ARBA00022840"/>
    </source>
</evidence>
<accession>A0A388JT89</accession>
<dbReference type="Gene3D" id="1.10.510.10">
    <property type="entry name" value="Transferase(Phosphotransferase) domain 1"/>
    <property type="match status" value="1"/>
</dbReference>
<keyword evidence="8" id="KW-0472">Membrane</keyword>
<protein>
    <recommendedName>
        <fullName evidence="10">Protein kinase domain-containing protein</fullName>
    </recommendedName>
</protein>
<dbReference type="FunFam" id="1.10.510.10:FF:000468">
    <property type="entry name" value="PTI1-like tyrosine-protein kinase 3"/>
    <property type="match status" value="1"/>
</dbReference>
<evidence type="ECO:0000313" key="12">
    <source>
        <dbReference type="Proteomes" id="UP000265515"/>
    </source>
</evidence>
<dbReference type="PROSITE" id="PS50011">
    <property type="entry name" value="PROTEIN_KINASE_DOM"/>
    <property type="match status" value="1"/>
</dbReference>
<dbReference type="EMBL" id="BFEA01000016">
    <property type="protein sequence ID" value="GBG60977.1"/>
    <property type="molecule type" value="Genomic_DNA"/>
</dbReference>
<dbReference type="PROSITE" id="PS00108">
    <property type="entry name" value="PROTEIN_KINASE_ST"/>
    <property type="match status" value="1"/>
</dbReference>
<dbReference type="STRING" id="69332.A0A388JT89"/>
<name>A0A388JT89_CHABU</name>
<evidence type="ECO:0000256" key="5">
    <source>
        <dbReference type="ARBA" id="ARBA00022741"/>
    </source>
</evidence>
<evidence type="ECO:0000256" key="4">
    <source>
        <dbReference type="ARBA" id="ARBA00022729"/>
    </source>
</evidence>
<keyword evidence="4" id="KW-0732">Signal</keyword>
<sequence>MNLVKSQEFRQELKILNRVHHKHLVELIGFCKENFLFLVYEYCEQGTLASHLHAPAAYGALTWITRIQAASDAAQALEYIHDHTRPTYVHRDIKSNNILLDKNLRAKVADFGLIKLIGQDDGHGPLTTKLVGTFGYMAPEYVKFGDLSPKSDVYSFGVVLLELLTGLQALNMMSTQSFPTSGSSFEHRKALTDLVVPLIKEMKSDKEVAPIVDPQLRDNYAVSAAFKLAHLAAQCLSDSPHERPDMKRIVYILDEILKLSQDGPEASETLDMQSITDSLAR</sequence>
<dbReference type="OMA" id="VNIMSGR"/>
<dbReference type="Gene3D" id="3.30.200.20">
    <property type="entry name" value="Phosphorylase Kinase, domain 1"/>
    <property type="match status" value="1"/>
</dbReference>
<evidence type="ECO:0000256" key="1">
    <source>
        <dbReference type="ARBA" id="ARBA00004162"/>
    </source>
</evidence>
<keyword evidence="3" id="KW-0812">Transmembrane</keyword>
<dbReference type="Pfam" id="PF07714">
    <property type="entry name" value="PK_Tyr_Ser-Thr"/>
    <property type="match status" value="1"/>
</dbReference>
<dbReference type="GO" id="GO:0005524">
    <property type="term" value="F:ATP binding"/>
    <property type="evidence" value="ECO:0007669"/>
    <property type="project" value="UniProtKB-KW"/>
</dbReference>
<dbReference type="AlphaFoldDB" id="A0A388JT89"/>
<dbReference type="InterPro" id="IPR011009">
    <property type="entry name" value="Kinase-like_dom_sf"/>
</dbReference>
<dbReference type="GO" id="GO:0045087">
    <property type="term" value="P:innate immune response"/>
    <property type="evidence" value="ECO:0007669"/>
    <property type="project" value="InterPro"/>
</dbReference>
<proteinExistence type="predicted"/>
<dbReference type="PANTHER" id="PTHR46204:SF8">
    <property type="entry name" value="PROTEIN KINASE DOMAIN-CONTAINING PROTEIN"/>
    <property type="match status" value="1"/>
</dbReference>
<keyword evidence="6" id="KW-0067">ATP-binding</keyword>
<dbReference type="PIRSF" id="PIRSF000654">
    <property type="entry name" value="Integrin-linked_kinase"/>
    <property type="match status" value="1"/>
</dbReference>
<evidence type="ECO:0000256" key="2">
    <source>
        <dbReference type="ARBA" id="ARBA00022475"/>
    </source>
</evidence>
<comment type="subcellular location">
    <subcellularLocation>
        <location evidence="1">Cell membrane</location>
        <topology evidence="1">Single-pass membrane protein</topology>
    </subcellularLocation>
</comment>